<dbReference type="PANTHER" id="PTHR22750">
    <property type="entry name" value="G-PROTEIN COUPLED RECEPTOR"/>
    <property type="match status" value="1"/>
</dbReference>
<dbReference type="GO" id="GO:0005886">
    <property type="term" value="C:plasma membrane"/>
    <property type="evidence" value="ECO:0007669"/>
    <property type="project" value="UniProtKB-SubCell"/>
</dbReference>
<feature type="transmembrane region" description="Helical" evidence="6">
    <location>
        <begin position="188"/>
        <end position="209"/>
    </location>
</feature>
<keyword evidence="2" id="KW-1003">Cell membrane</keyword>
<accession>A0A8B8ET67</accession>
<dbReference type="AlphaFoldDB" id="A0A8B8ET67"/>
<dbReference type="GO" id="GO:0004930">
    <property type="term" value="F:G protein-coupled receptor activity"/>
    <property type="evidence" value="ECO:0007669"/>
    <property type="project" value="InterPro"/>
</dbReference>
<dbReference type="InterPro" id="IPR017452">
    <property type="entry name" value="GPCR_Rhodpsn_7TM"/>
</dbReference>
<sequence>MDMTNSSEHLLLIATPCDGLFNSLNGHCVFWQDVVINASVFFLGFCIIFTNNWIIWNLFSRSNDEDTSLVILMNLAIADTFTGGIVMYDTVYNITQFSVYVECILRIGAFIFCSLSSGLIIMLLTFERLFKITNPYSYRKYFTMKRTRVGLVVVWMTSLMVGLLPFFGWSSKNVLYLCSFFRTMSGSYIVFVLTLHVIPFLCTLCAYLWMVTVVRRHVTAIKQIRRTAGRRARGRSTSRAVVTTLIVVGVYFLCWAPIGFFTMSVVVFKIDRHLPSRWSADVLLTYLLVLAVSNSIFNPLIYAFKLDIIRRQFRASVLFRCLKLCCKVNRQ</sequence>
<feature type="transmembrane region" description="Helical" evidence="6">
    <location>
        <begin position="34"/>
        <end position="56"/>
    </location>
</feature>
<dbReference type="GeneID" id="111136401"/>
<evidence type="ECO:0000256" key="1">
    <source>
        <dbReference type="ARBA" id="ARBA00004651"/>
    </source>
</evidence>
<keyword evidence="5 6" id="KW-0472">Membrane</keyword>
<dbReference type="PROSITE" id="PS50262">
    <property type="entry name" value="G_PROTEIN_RECEP_F1_2"/>
    <property type="match status" value="1"/>
</dbReference>
<evidence type="ECO:0000256" key="2">
    <source>
        <dbReference type="ARBA" id="ARBA00022475"/>
    </source>
</evidence>
<evidence type="ECO:0000313" key="8">
    <source>
        <dbReference type="Proteomes" id="UP000694844"/>
    </source>
</evidence>
<keyword evidence="8" id="KW-1185">Reference proteome</keyword>
<feature type="transmembrane region" description="Helical" evidence="6">
    <location>
        <begin position="283"/>
        <end position="304"/>
    </location>
</feature>
<feature type="transmembrane region" description="Helical" evidence="6">
    <location>
        <begin position="68"/>
        <end position="87"/>
    </location>
</feature>
<evidence type="ECO:0000259" key="7">
    <source>
        <dbReference type="PROSITE" id="PS50262"/>
    </source>
</evidence>
<gene>
    <name evidence="9" type="primary">LOC111136401</name>
</gene>
<dbReference type="KEGG" id="cvn:111136401"/>
<dbReference type="OrthoDB" id="6106139at2759"/>
<evidence type="ECO:0000256" key="6">
    <source>
        <dbReference type="SAM" id="Phobius"/>
    </source>
</evidence>
<evidence type="ECO:0000256" key="5">
    <source>
        <dbReference type="ARBA" id="ARBA00023136"/>
    </source>
</evidence>
<keyword evidence="4 6" id="KW-1133">Transmembrane helix</keyword>
<name>A0A8B8ET67_CRAVI</name>
<dbReference type="SUPFAM" id="SSF81321">
    <property type="entry name" value="Family A G protein-coupled receptor-like"/>
    <property type="match status" value="1"/>
</dbReference>
<feature type="domain" description="G-protein coupled receptors family 1 profile" evidence="7">
    <location>
        <begin position="50"/>
        <end position="302"/>
    </location>
</feature>
<proteinExistence type="predicted"/>
<organism evidence="8 9">
    <name type="scientific">Crassostrea virginica</name>
    <name type="common">Eastern oyster</name>
    <dbReference type="NCBI Taxonomy" id="6565"/>
    <lineage>
        <taxon>Eukaryota</taxon>
        <taxon>Metazoa</taxon>
        <taxon>Spiralia</taxon>
        <taxon>Lophotrochozoa</taxon>
        <taxon>Mollusca</taxon>
        <taxon>Bivalvia</taxon>
        <taxon>Autobranchia</taxon>
        <taxon>Pteriomorphia</taxon>
        <taxon>Ostreida</taxon>
        <taxon>Ostreoidea</taxon>
        <taxon>Ostreidae</taxon>
        <taxon>Crassostrea</taxon>
    </lineage>
</organism>
<dbReference type="PRINTS" id="PR00237">
    <property type="entry name" value="GPCRRHODOPSN"/>
</dbReference>
<dbReference type="InterPro" id="IPR000276">
    <property type="entry name" value="GPCR_Rhodpsn"/>
</dbReference>
<feature type="transmembrane region" description="Helical" evidence="6">
    <location>
        <begin position="240"/>
        <end position="263"/>
    </location>
</feature>
<dbReference type="Proteomes" id="UP000694844">
    <property type="component" value="Chromosome 5"/>
</dbReference>
<dbReference type="CDD" id="cd00637">
    <property type="entry name" value="7tm_classA_rhodopsin-like"/>
    <property type="match status" value="1"/>
</dbReference>
<dbReference type="RefSeq" id="XP_022342933.1">
    <property type="nucleotide sequence ID" value="XM_022487225.1"/>
</dbReference>
<dbReference type="Pfam" id="PF00001">
    <property type="entry name" value="7tm_1"/>
    <property type="match status" value="1"/>
</dbReference>
<reference evidence="9" key="1">
    <citation type="submission" date="2025-08" db="UniProtKB">
        <authorList>
            <consortium name="RefSeq"/>
        </authorList>
    </citation>
    <scope>IDENTIFICATION</scope>
    <source>
        <tissue evidence="9">Whole sample</tissue>
    </source>
</reference>
<keyword evidence="3 6" id="KW-0812">Transmembrane</keyword>
<protein>
    <submittedName>
        <fullName evidence="9">Adenosine receptor A3-like</fullName>
    </submittedName>
</protein>
<evidence type="ECO:0000256" key="3">
    <source>
        <dbReference type="ARBA" id="ARBA00022692"/>
    </source>
</evidence>
<feature type="transmembrane region" description="Helical" evidence="6">
    <location>
        <begin position="147"/>
        <end position="168"/>
    </location>
</feature>
<evidence type="ECO:0000313" key="9">
    <source>
        <dbReference type="RefSeq" id="XP_022342933.1"/>
    </source>
</evidence>
<comment type="subcellular location">
    <subcellularLocation>
        <location evidence="1">Cell membrane</location>
        <topology evidence="1">Multi-pass membrane protein</topology>
    </subcellularLocation>
</comment>
<dbReference type="Gene3D" id="1.20.1070.10">
    <property type="entry name" value="Rhodopsin 7-helix transmembrane proteins"/>
    <property type="match status" value="1"/>
</dbReference>
<evidence type="ECO:0000256" key="4">
    <source>
        <dbReference type="ARBA" id="ARBA00022989"/>
    </source>
</evidence>
<feature type="transmembrane region" description="Helical" evidence="6">
    <location>
        <begin position="107"/>
        <end position="126"/>
    </location>
</feature>